<sequence length="44" mass="4906">MAIKVSIRQVRNIKYSDQSWMRLDGLSVTGTAKSVRFQSGECGT</sequence>
<name>A0ABM9QMI8_9VIBR</name>
<dbReference type="Proteomes" id="UP000049077">
    <property type="component" value="Unassembled WGS sequence"/>
</dbReference>
<keyword evidence="2" id="KW-1185">Reference proteome</keyword>
<organism evidence="1 2">
    <name type="scientific">Vibrio crassostreae</name>
    <dbReference type="NCBI Taxonomy" id="246167"/>
    <lineage>
        <taxon>Bacteria</taxon>
        <taxon>Pseudomonadati</taxon>
        <taxon>Pseudomonadota</taxon>
        <taxon>Gammaproteobacteria</taxon>
        <taxon>Vibrionales</taxon>
        <taxon>Vibrionaceae</taxon>
        <taxon>Vibrio</taxon>
    </lineage>
</organism>
<evidence type="ECO:0000313" key="1">
    <source>
        <dbReference type="EMBL" id="CDT00581.1"/>
    </source>
</evidence>
<comment type="caution">
    <text evidence="1">The sequence shown here is derived from an EMBL/GenBank/DDBJ whole genome shotgun (WGS) entry which is preliminary data.</text>
</comment>
<dbReference type="EMBL" id="CCJX01000032">
    <property type="protein sequence ID" value="CDT00581.1"/>
    <property type="molecule type" value="Genomic_DNA"/>
</dbReference>
<protein>
    <submittedName>
        <fullName evidence="1">Uncharacterized protein</fullName>
    </submittedName>
</protein>
<accession>A0ABM9QMI8</accession>
<gene>
    <name evidence="1" type="ORF">VCR4J5_1270169</name>
</gene>
<proteinExistence type="predicted"/>
<evidence type="ECO:0000313" key="2">
    <source>
        <dbReference type="Proteomes" id="UP000049077"/>
    </source>
</evidence>
<reference evidence="1 2" key="1">
    <citation type="submission" date="2014-06" db="EMBL/GenBank/DDBJ databases">
        <authorList>
            <person name="Le Roux F."/>
        </authorList>
    </citation>
    <scope>NUCLEOTIDE SEQUENCE [LARGE SCALE GENOMIC DNA]</scope>
    <source>
        <strain evidence="1 2">J5-4</strain>
    </source>
</reference>